<reference evidence="3" key="2">
    <citation type="submission" date="2020-09" db="EMBL/GenBank/DDBJ databases">
        <authorList>
            <person name="Sun Q."/>
            <person name="Zhou Y."/>
        </authorList>
    </citation>
    <scope>NUCLEOTIDE SEQUENCE</scope>
    <source>
        <strain evidence="3">CGMCC 4.7201</strain>
    </source>
</reference>
<dbReference type="GO" id="GO:0004176">
    <property type="term" value="F:ATP-dependent peptidase activity"/>
    <property type="evidence" value="ECO:0007669"/>
    <property type="project" value="InterPro"/>
</dbReference>
<dbReference type="SUPFAM" id="SSF54211">
    <property type="entry name" value="Ribosomal protein S5 domain 2-like"/>
    <property type="match status" value="1"/>
</dbReference>
<dbReference type="AlphaFoldDB" id="A0A917ZR38"/>
<comment type="caution">
    <text evidence="3">The sequence shown here is derived from an EMBL/GenBank/DDBJ whole genome shotgun (WGS) entry which is preliminary data.</text>
</comment>
<feature type="chain" id="PRO_5037389506" description="Lon proteolytic domain-containing protein" evidence="1">
    <location>
        <begin position="30"/>
        <end position="267"/>
    </location>
</feature>
<dbReference type="InterPro" id="IPR008269">
    <property type="entry name" value="Lon_proteolytic"/>
</dbReference>
<evidence type="ECO:0000313" key="3">
    <source>
        <dbReference type="EMBL" id="GGO89246.1"/>
    </source>
</evidence>
<dbReference type="EMBL" id="BMMS01000012">
    <property type="protein sequence ID" value="GGO89246.1"/>
    <property type="molecule type" value="Genomic_DNA"/>
</dbReference>
<sequence length="267" mass="27342">MPNVPSRVSSRVRALAVCAALVAALLAVAAFAPLPYSIVLPGLTADTLGKDRGKPVVVVSGTGTRPTTGKLLLTTIAATQPNATVRFTDVWHAWWDDQEAAMPRSSVYPEGDSVKEIEKHNTAEMAKSQNAATAAALKHLGLSSKQIQVKLNLADVGGPSAGLMFTLGIIDKIDGDGRGGDLTGGRTIAGTGTITPSGQVGPVGGVPLKEQAAKRDGATVFLVPRAECSEAKSEQPAGLRLVPVRGLDDAIASLKALNGHGGSVPSC</sequence>
<reference evidence="3" key="1">
    <citation type="journal article" date="2014" name="Int. J. Syst. Evol. Microbiol.">
        <title>Complete genome sequence of Corynebacterium casei LMG S-19264T (=DSM 44701T), isolated from a smear-ripened cheese.</title>
        <authorList>
            <consortium name="US DOE Joint Genome Institute (JGI-PGF)"/>
            <person name="Walter F."/>
            <person name="Albersmeier A."/>
            <person name="Kalinowski J."/>
            <person name="Ruckert C."/>
        </authorList>
    </citation>
    <scope>NUCLEOTIDE SEQUENCE</scope>
    <source>
        <strain evidence="3">CGMCC 4.7201</strain>
    </source>
</reference>
<dbReference type="Pfam" id="PF05362">
    <property type="entry name" value="Lon_C"/>
    <property type="match status" value="1"/>
</dbReference>
<evidence type="ECO:0000256" key="1">
    <source>
        <dbReference type="SAM" id="SignalP"/>
    </source>
</evidence>
<dbReference type="GO" id="GO:0004252">
    <property type="term" value="F:serine-type endopeptidase activity"/>
    <property type="evidence" value="ECO:0007669"/>
    <property type="project" value="InterPro"/>
</dbReference>
<keyword evidence="1" id="KW-0732">Signal</keyword>
<evidence type="ECO:0000259" key="2">
    <source>
        <dbReference type="Pfam" id="PF05362"/>
    </source>
</evidence>
<evidence type="ECO:0000313" key="4">
    <source>
        <dbReference type="Proteomes" id="UP000641932"/>
    </source>
</evidence>
<dbReference type="Gene3D" id="3.30.230.10">
    <property type="match status" value="1"/>
</dbReference>
<dbReference type="InterPro" id="IPR020568">
    <property type="entry name" value="Ribosomal_Su5_D2-typ_SF"/>
</dbReference>
<accession>A0A917ZR38</accession>
<protein>
    <recommendedName>
        <fullName evidence="2">Lon proteolytic domain-containing protein</fullName>
    </recommendedName>
</protein>
<proteinExistence type="predicted"/>
<keyword evidence="4" id="KW-1185">Reference proteome</keyword>
<dbReference type="RefSeq" id="WP_373287034.1">
    <property type="nucleotide sequence ID" value="NZ_BMMS01000012.1"/>
</dbReference>
<dbReference type="InterPro" id="IPR014721">
    <property type="entry name" value="Ribsml_uS5_D2-typ_fold_subgr"/>
</dbReference>
<organism evidence="3 4">
    <name type="scientific">Wenjunlia tyrosinilytica</name>
    <dbReference type="NCBI Taxonomy" id="1544741"/>
    <lineage>
        <taxon>Bacteria</taxon>
        <taxon>Bacillati</taxon>
        <taxon>Actinomycetota</taxon>
        <taxon>Actinomycetes</taxon>
        <taxon>Kitasatosporales</taxon>
        <taxon>Streptomycetaceae</taxon>
        <taxon>Wenjunlia</taxon>
    </lineage>
</organism>
<dbReference type="GO" id="GO:0006508">
    <property type="term" value="P:proteolysis"/>
    <property type="evidence" value="ECO:0007669"/>
    <property type="project" value="InterPro"/>
</dbReference>
<gene>
    <name evidence="3" type="ORF">GCM10012280_31950</name>
</gene>
<feature type="domain" description="Lon proteolytic" evidence="2">
    <location>
        <begin position="157"/>
        <end position="231"/>
    </location>
</feature>
<name>A0A917ZR38_9ACTN</name>
<dbReference type="Proteomes" id="UP000641932">
    <property type="component" value="Unassembled WGS sequence"/>
</dbReference>
<feature type="signal peptide" evidence="1">
    <location>
        <begin position="1"/>
        <end position="29"/>
    </location>
</feature>